<protein>
    <recommendedName>
        <fullName evidence="2">Glycosyl transferase family 1 domain-containing protein</fullName>
    </recommendedName>
</protein>
<dbReference type="GO" id="GO:1901135">
    <property type="term" value="P:carbohydrate derivative metabolic process"/>
    <property type="evidence" value="ECO:0007669"/>
    <property type="project" value="UniProtKB-ARBA"/>
</dbReference>
<reference evidence="3 4" key="1">
    <citation type="submission" date="2015-11" db="EMBL/GenBank/DDBJ databases">
        <authorList>
            <person name="Zhang Y."/>
            <person name="Guo Z."/>
        </authorList>
    </citation>
    <scope>NUCLEOTIDE SEQUENCE [LARGE SCALE GENOMIC DNA]</scope>
    <source>
        <strain evidence="3 4">KCTC 32221</strain>
    </source>
</reference>
<evidence type="ECO:0000313" key="4">
    <source>
        <dbReference type="Proteomes" id="UP000065641"/>
    </source>
</evidence>
<dbReference type="OrthoDB" id="9802525at2"/>
<proteinExistence type="predicted"/>
<dbReference type="Pfam" id="PF00534">
    <property type="entry name" value="Glycos_transf_1"/>
    <property type="match status" value="1"/>
</dbReference>
<dbReference type="Proteomes" id="UP000065641">
    <property type="component" value="Chromosome"/>
</dbReference>
<dbReference type="SUPFAM" id="SSF53756">
    <property type="entry name" value="UDP-Glycosyltransferase/glycogen phosphorylase"/>
    <property type="match status" value="1"/>
</dbReference>
<gene>
    <name evidence="3" type="ORF">PS2015_1763</name>
</gene>
<dbReference type="Gene3D" id="3.40.50.2000">
    <property type="entry name" value="Glycogen Phosphorylase B"/>
    <property type="match status" value="2"/>
</dbReference>
<name>A0A0S2KDN2_9GAMM</name>
<dbReference type="STRING" id="1249552.PS2015_1763"/>
<keyword evidence="1" id="KW-0812">Transmembrane</keyword>
<dbReference type="InterPro" id="IPR001296">
    <property type="entry name" value="Glyco_trans_1"/>
</dbReference>
<dbReference type="PANTHER" id="PTHR12526">
    <property type="entry name" value="GLYCOSYLTRANSFERASE"/>
    <property type="match status" value="1"/>
</dbReference>
<keyword evidence="1" id="KW-0472">Membrane</keyword>
<dbReference type="AlphaFoldDB" id="A0A0S2KDN2"/>
<evidence type="ECO:0000313" key="3">
    <source>
        <dbReference type="EMBL" id="ALO46413.1"/>
    </source>
</evidence>
<evidence type="ECO:0000259" key="2">
    <source>
        <dbReference type="Pfam" id="PF00534"/>
    </source>
</evidence>
<dbReference type="KEGG" id="pspi:PS2015_1763"/>
<organism evidence="3 4">
    <name type="scientific">Pseudohongiella spirulinae</name>
    <dbReference type="NCBI Taxonomy" id="1249552"/>
    <lineage>
        <taxon>Bacteria</taxon>
        <taxon>Pseudomonadati</taxon>
        <taxon>Pseudomonadota</taxon>
        <taxon>Gammaproteobacteria</taxon>
        <taxon>Pseudomonadales</taxon>
        <taxon>Pseudohongiellaceae</taxon>
        <taxon>Pseudohongiella</taxon>
    </lineage>
</organism>
<dbReference type="EMBL" id="CP013189">
    <property type="protein sequence ID" value="ALO46413.1"/>
    <property type="molecule type" value="Genomic_DNA"/>
</dbReference>
<dbReference type="RefSeq" id="WP_058021855.1">
    <property type="nucleotide sequence ID" value="NZ_CP013189.1"/>
</dbReference>
<sequence length="372" mass="42139">MKVFLSGAVGGSYRSQNIIKVLGDNGILFSYLPTGFIIPNFKWRFLKRLVGILLLFFTIPFRFFLISLASHVLVLPMNFHIFSALDIFFARLLRKRIIVDFYISNYDTLVNDRQLLKQGSLSAKWAMFKDRFFMSSASTLIFLNQSEALYYSEIAGITNNIAKIKIIPLCVDYRTEFFIEGHKDQVAKDFFSVCWWGTYIPLHGLENLINAFTKISNKKIKLYLFGDSEKKSKPYKELIESYGLSEHVIVNNDFSFSNGKLAPFLKENCDLAVGNFGSSAKAKTVLVNKLVDALSLGLPCLTMSTKAVGEFFAKNEGVILTDVDPDSIARSILYCFENQDELGVIGKMGKLKYLSTFSPDAFKIRLLSVFEN</sequence>
<accession>A0A0S2KDN2</accession>
<keyword evidence="4" id="KW-1185">Reference proteome</keyword>
<keyword evidence="1" id="KW-1133">Transmembrane helix</keyword>
<dbReference type="GO" id="GO:0016757">
    <property type="term" value="F:glycosyltransferase activity"/>
    <property type="evidence" value="ECO:0007669"/>
    <property type="project" value="InterPro"/>
</dbReference>
<feature type="domain" description="Glycosyl transferase family 1" evidence="2">
    <location>
        <begin position="196"/>
        <end position="346"/>
    </location>
</feature>
<evidence type="ECO:0000256" key="1">
    <source>
        <dbReference type="SAM" id="Phobius"/>
    </source>
</evidence>
<feature type="transmembrane region" description="Helical" evidence="1">
    <location>
        <begin position="49"/>
        <end position="69"/>
    </location>
</feature>